<dbReference type="OrthoDB" id="10259545at2759"/>
<comment type="catalytic activity">
    <reaction evidence="11">
        <text>O-acetyl-L-serine + hydrogen sulfide = L-cysteine + acetate</text>
        <dbReference type="Rhea" id="RHEA:14829"/>
        <dbReference type="ChEBI" id="CHEBI:29919"/>
        <dbReference type="ChEBI" id="CHEBI:30089"/>
        <dbReference type="ChEBI" id="CHEBI:35235"/>
        <dbReference type="ChEBI" id="CHEBI:58340"/>
        <dbReference type="EC" id="2.5.1.47"/>
    </reaction>
</comment>
<dbReference type="Pfam" id="PF00291">
    <property type="entry name" value="PALP"/>
    <property type="match status" value="1"/>
</dbReference>
<dbReference type="PANTHER" id="PTHR10314">
    <property type="entry name" value="CYSTATHIONINE BETA-SYNTHASE"/>
    <property type="match status" value="1"/>
</dbReference>
<comment type="cofactor">
    <cofactor evidence="1">
        <name>pyridoxal 5'-phosphate</name>
        <dbReference type="ChEBI" id="CHEBI:597326"/>
    </cofactor>
</comment>
<dbReference type="Gene3D" id="3.40.50.1100">
    <property type="match status" value="2"/>
</dbReference>
<organism evidence="14 15">
    <name type="scientific">Eeniella nana</name>
    <name type="common">Yeast</name>
    <name type="synonym">Brettanomyces nanus</name>
    <dbReference type="NCBI Taxonomy" id="13502"/>
    <lineage>
        <taxon>Eukaryota</taxon>
        <taxon>Fungi</taxon>
        <taxon>Dikarya</taxon>
        <taxon>Ascomycota</taxon>
        <taxon>Saccharomycotina</taxon>
        <taxon>Pichiomycetes</taxon>
        <taxon>Pichiales</taxon>
        <taxon>Pichiaceae</taxon>
        <taxon>Brettanomyces</taxon>
    </lineage>
</organism>
<dbReference type="EC" id="2.5.1.47" evidence="4"/>
<evidence type="ECO:0000313" key="14">
    <source>
        <dbReference type="EMBL" id="QPG74402.1"/>
    </source>
</evidence>
<evidence type="ECO:0000256" key="9">
    <source>
        <dbReference type="ARBA" id="ARBA00023128"/>
    </source>
</evidence>
<dbReference type="PROSITE" id="PS00901">
    <property type="entry name" value="CYS_SYNTHASE"/>
    <property type="match status" value="1"/>
</dbReference>
<reference evidence="14" key="1">
    <citation type="submission" date="2020-10" db="EMBL/GenBank/DDBJ databases">
        <authorList>
            <person name="Roach M.J.R."/>
        </authorList>
    </citation>
    <scope>NUCLEOTIDE SEQUENCE</scope>
    <source>
        <strain evidence="14">CBS 1945</strain>
    </source>
</reference>
<evidence type="ECO:0000256" key="5">
    <source>
        <dbReference type="ARBA" id="ARBA00022679"/>
    </source>
</evidence>
<evidence type="ECO:0000256" key="10">
    <source>
        <dbReference type="ARBA" id="ARBA00023136"/>
    </source>
</evidence>
<dbReference type="EMBL" id="CP064812">
    <property type="protein sequence ID" value="QPG74402.1"/>
    <property type="molecule type" value="Genomic_DNA"/>
</dbReference>
<feature type="domain" description="Tryptophan synthase beta chain-like PALP" evidence="13">
    <location>
        <begin position="42"/>
        <end position="356"/>
    </location>
</feature>
<comment type="subcellular location">
    <subcellularLocation>
        <location evidence="2">Mitochondrion outer membrane</location>
        <topology evidence="2">Single-pass membrane protein</topology>
    </subcellularLocation>
</comment>
<dbReference type="InterPro" id="IPR036052">
    <property type="entry name" value="TrpB-like_PALP_sf"/>
</dbReference>
<dbReference type="Proteomes" id="UP000662931">
    <property type="component" value="Chromosome 1"/>
</dbReference>
<dbReference type="GO" id="GO:0006535">
    <property type="term" value="P:cysteine biosynthetic process from serine"/>
    <property type="evidence" value="ECO:0007669"/>
    <property type="project" value="InterPro"/>
</dbReference>
<keyword evidence="8" id="KW-1133">Transmembrane helix</keyword>
<dbReference type="GO" id="GO:0005741">
    <property type="term" value="C:mitochondrial outer membrane"/>
    <property type="evidence" value="ECO:0007669"/>
    <property type="project" value="UniProtKB-SubCell"/>
</dbReference>
<keyword evidence="6" id="KW-0812">Transmembrane</keyword>
<dbReference type="InterPro" id="IPR001216">
    <property type="entry name" value="P-phosphate_BS"/>
</dbReference>
<evidence type="ECO:0000256" key="4">
    <source>
        <dbReference type="ARBA" id="ARBA00012681"/>
    </source>
</evidence>
<dbReference type="CDD" id="cd01561">
    <property type="entry name" value="CBS_like"/>
    <property type="match status" value="1"/>
</dbReference>
<evidence type="ECO:0000256" key="7">
    <source>
        <dbReference type="ARBA" id="ARBA00022787"/>
    </source>
</evidence>
<dbReference type="FunFam" id="3.40.50.1100:FF:000096">
    <property type="entry name" value="Related to cysteine synthase"/>
    <property type="match status" value="1"/>
</dbReference>
<evidence type="ECO:0000256" key="11">
    <source>
        <dbReference type="ARBA" id="ARBA00047931"/>
    </source>
</evidence>
<name>A0A875S2W0_EENNA</name>
<dbReference type="GeneID" id="62195131"/>
<proteinExistence type="inferred from homology"/>
<protein>
    <recommendedName>
        <fullName evidence="4">cysteine synthase</fullName>
        <ecNumber evidence="4">2.5.1.47</ecNumber>
    </recommendedName>
    <alternativeName>
        <fullName evidence="12">Cysteine synthase-like protein</fullName>
    </alternativeName>
</protein>
<evidence type="ECO:0000256" key="3">
    <source>
        <dbReference type="ARBA" id="ARBA00007103"/>
    </source>
</evidence>
<evidence type="ECO:0000256" key="6">
    <source>
        <dbReference type="ARBA" id="ARBA00022692"/>
    </source>
</evidence>
<dbReference type="RefSeq" id="XP_038777967.1">
    <property type="nucleotide sequence ID" value="XM_038922039.1"/>
</dbReference>
<evidence type="ECO:0000256" key="2">
    <source>
        <dbReference type="ARBA" id="ARBA00004572"/>
    </source>
</evidence>
<dbReference type="InterPro" id="IPR001926">
    <property type="entry name" value="TrpB-like_PALP"/>
</dbReference>
<sequence length="393" mass="42929">MDGKYQYLTLIVGTVVTTYSVLRCLGYSRRSCLLPERKECIADLIGNTPMMKIRSLSKLTGCEIYAKLEMANPGGSAKDRTALAIIREYEDEGKLVPGRGDVVFEGTSGSTGISFAMLCNALGYTAHICVQSDTSAEKIALLESYGADVEKVKPASIVDPEQYVNAARAGAEALSADTTQANGVFADQFENDVNWRIHYETTGPEIYEQMNHDLDYFITGSGTGGTIAGIARYLKEQNPNISIILADPQGSGMFNRVRHGVMYDTVEKEGTRRRHQVDTIVEGIGLNRVTHNFLEGEDCIDDSQRVTDEQALKMARFLSSNDGLFVGASSSINAVAAARTALKARKGSKIVIIGCDSGARHLSKFWKEALKVDRHVSLEEILGNDKLIDNIIH</sequence>
<dbReference type="GO" id="GO:0004124">
    <property type="term" value="F:cysteine synthase activity"/>
    <property type="evidence" value="ECO:0007669"/>
    <property type="project" value="UniProtKB-EC"/>
</dbReference>
<accession>A0A875S2W0</accession>
<comment type="similarity">
    <text evidence="3">Belongs to the cysteine synthase/cystathionine beta-synthase family.</text>
</comment>
<keyword evidence="9" id="KW-0496">Mitochondrion</keyword>
<evidence type="ECO:0000256" key="1">
    <source>
        <dbReference type="ARBA" id="ARBA00001933"/>
    </source>
</evidence>
<evidence type="ECO:0000313" key="15">
    <source>
        <dbReference type="Proteomes" id="UP000662931"/>
    </source>
</evidence>
<evidence type="ECO:0000256" key="8">
    <source>
        <dbReference type="ARBA" id="ARBA00022989"/>
    </source>
</evidence>
<evidence type="ECO:0000259" key="13">
    <source>
        <dbReference type="Pfam" id="PF00291"/>
    </source>
</evidence>
<keyword evidence="7" id="KW-1000">Mitochondrion outer membrane</keyword>
<dbReference type="KEGG" id="bnn:FOA43_001730"/>
<dbReference type="AlphaFoldDB" id="A0A875S2W0"/>
<keyword evidence="10" id="KW-0472">Membrane</keyword>
<keyword evidence="5" id="KW-0808">Transferase</keyword>
<evidence type="ECO:0000256" key="12">
    <source>
        <dbReference type="ARBA" id="ARBA00078545"/>
    </source>
</evidence>
<dbReference type="InterPro" id="IPR050214">
    <property type="entry name" value="Cys_Synth/Cystath_Beta-Synth"/>
</dbReference>
<dbReference type="SUPFAM" id="SSF53686">
    <property type="entry name" value="Tryptophan synthase beta subunit-like PLP-dependent enzymes"/>
    <property type="match status" value="1"/>
</dbReference>
<keyword evidence="15" id="KW-1185">Reference proteome</keyword>
<gene>
    <name evidence="14" type="primary">MCY1</name>
    <name evidence="14" type="ORF">FOA43_001730</name>
</gene>